<dbReference type="STRING" id="5786.F0ZJS7"/>
<dbReference type="InterPro" id="IPR006639">
    <property type="entry name" value="Preselin/SPP"/>
</dbReference>
<evidence type="ECO:0000256" key="5">
    <source>
        <dbReference type="ARBA" id="ARBA00022824"/>
    </source>
</evidence>
<dbReference type="VEuPathDB" id="AmoebaDB:DICPUDRAFT_87693"/>
<comment type="subcellular location">
    <subcellularLocation>
        <location evidence="12">Endoplasmic reticulum membrane</location>
        <topology evidence="12">Multi-pass membrane protein</topology>
    </subcellularLocation>
    <subcellularLocation>
        <location evidence="12">Golgi apparatus membrane</location>
        <topology evidence="12">Multi-pass membrane protein</topology>
    </subcellularLocation>
</comment>
<feature type="transmembrane region" description="Helical" evidence="12">
    <location>
        <begin position="174"/>
        <end position="195"/>
    </location>
</feature>
<evidence type="ECO:0000256" key="1">
    <source>
        <dbReference type="ARBA" id="ARBA00008604"/>
    </source>
</evidence>
<dbReference type="InterPro" id="IPR042524">
    <property type="entry name" value="Presenilin_C"/>
</dbReference>
<dbReference type="GO" id="GO:0034205">
    <property type="term" value="P:amyloid-beta formation"/>
    <property type="evidence" value="ECO:0000318"/>
    <property type="project" value="GO_Central"/>
</dbReference>
<comment type="domain">
    <text evidence="12">The PAL motif is required for normal active site conformation.</text>
</comment>
<evidence type="ECO:0000256" key="2">
    <source>
        <dbReference type="ARBA" id="ARBA00022670"/>
    </source>
</evidence>
<evidence type="ECO:0000256" key="6">
    <source>
        <dbReference type="ARBA" id="ARBA00022976"/>
    </source>
</evidence>
<feature type="transmembrane region" description="Helical" evidence="12">
    <location>
        <begin position="5"/>
        <end position="23"/>
    </location>
</feature>
<dbReference type="RefSeq" id="XP_003287670.1">
    <property type="nucleotide sequence ID" value="XM_003287622.1"/>
</dbReference>
<dbReference type="PRINTS" id="PR01072">
    <property type="entry name" value="PRESENILIN"/>
</dbReference>
<gene>
    <name evidence="13" type="ORF">DICPUDRAFT_87693</name>
</gene>
<name>F0ZJS7_DICPU</name>
<feature type="transmembrane region" description="Helical" evidence="12">
    <location>
        <begin position="261"/>
        <end position="283"/>
    </location>
</feature>
<dbReference type="FunCoup" id="F0ZJS7">
    <property type="interactions" value="288"/>
</dbReference>
<dbReference type="GO" id="GO:0055074">
    <property type="term" value="P:calcium ion homeostasis"/>
    <property type="evidence" value="ECO:0000318"/>
    <property type="project" value="GO_Central"/>
</dbReference>
<feature type="transmembrane region" description="Helical" evidence="12">
    <location>
        <begin position="295"/>
        <end position="315"/>
    </location>
</feature>
<evidence type="ECO:0000256" key="8">
    <source>
        <dbReference type="ARBA" id="ARBA00023034"/>
    </source>
</evidence>
<evidence type="ECO:0000313" key="14">
    <source>
        <dbReference type="Proteomes" id="UP000001064"/>
    </source>
</evidence>
<dbReference type="AlphaFoldDB" id="F0ZJS7"/>
<dbReference type="GO" id="GO:0070765">
    <property type="term" value="C:gamma-secretase complex"/>
    <property type="evidence" value="ECO:0000318"/>
    <property type="project" value="GO_Central"/>
</dbReference>
<keyword evidence="2 12" id="KW-0645">Protease</keyword>
<dbReference type="Pfam" id="PF01080">
    <property type="entry name" value="Presenilin"/>
    <property type="match status" value="1"/>
</dbReference>
<dbReference type="GO" id="GO:0006914">
    <property type="term" value="P:autophagy"/>
    <property type="evidence" value="ECO:0007669"/>
    <property type="project" value="EnsemblProtists"/>
</dbReference>
<comment type="subunit">
    <text evidence="11">Homodimer. Component of the gamma-secretase complex, a complex composed of a presenilin homodimer, nicastrin, aph1 and pen2.</text>
</comment>
<dbReference type="Gene3D" id="1.10.472.100">
    <property type="entry name" value="Presenilin"/>
    <property type="match status" value="1"/>
</dbReference>
<evidence type="ECO:0000256" key="9">
    <source>
        <dbReference type="ARBA" id="ARBA00023136"/>
    </source>
</evidence>
<dbReference type="GO" id="GO:0006909">
    <property type="term" value="P:phagocytosis"/>
    <property type="evidence" value="ECO:0007669"/>
    <property type="project" value="EnsemblProtists"/>
</dbReference>
<dbReference type="FunFam" id="1.10.472.100:FF:000003">
    <property type="entry name" value="Presenilin"/>
    <property type="match status" value="1"/>
</dbReference>
<comment type="function">
    <text evidence="12">Probable subunit of the gamma-secretase complex, an endoprotease complex that catalyzes the intramembrane cleavage of integral membrane proteins such as Notch receptors.</text>
</comment>
<dbReference type="GO" id="GO:0016485">
    <property type="term" value="P:protein processing"/>
    <property type="evidence" value="ECO:0000318"/>
    <property type="project" value="GO_Central"/>
</dbReference>
<dbReference type="GO" id="GO:0045121">
    <property type="term" value="C:membrane raft"/>
    <property type="evidence" value="ECO:0007669"/>
    <property type="project" value="EnsemblProtists"/>
</dbReference>
<keyword evidence="7 12" id="KW-1133">Transmembrane helix</keyword>
<evidence type="ECO:0000313" key="13">
    <source>
        <dbReference type="EMBL" id="EGC35776.1"/>
    </source>
</evidence>
<evidence type="ECO:0000256" key="12">
    <source>
        <dbReference type="RuleBase" id="RU361148"/>
    </source>
</evidence>
<evidence type="ECO:0000256" key="4">
    <source>
        <dbReference type="ARBA" id="ARBA00022801"/>
    </source>
</evidence>
<dbReference type="GO" id="GO:0044351">
    <property type="term" value="P:macropinocytosis"/>
    <property type="evidence" value="ECO:0007669"/>
    <property type="project" value="EnsemblProtists"/>
</dbReference>
<dbReference type="GO" id="GO:0005789">
    <property type="term" value="C:endoplasmic reticulum membrane"/>
    <property type="evidence" value="ECO:0007669"/>
    <property type="project" value="UniProtKB-SubCell"/>
</dbReference>
<dbReference type="GO" id="GO:0031149">
    <property type="term" value="P:sorocarp stalk cell differentiation"/>
    <property type="evidence" value="ECO:0007669"/>
    <property type="project" value="EnsemblProtists"/>
</dbReference>
<dbReference type="eggNOG" id="KOG2736">
    <property type="taxonomic scope" value="Eukaryota"/>
</dbReference>
<dbReference type="InterPro" id="IPR001108">
    <property type="entry name" value="Peptidase_A22A"/>
</dbReference>
<keyword evidence="5 12" id="KW-0256">Endoplasmic reticulum</keyword>
<feature type="transmembrane region" description="Helical" evidence="12">
    <location>
        <begin position="123"/>
        <end position="145"/>
    </location>
</feature>
<feature type="transmembrane region" description="Helical" evidence="12">
    <location>
        <begin position="61"/>
        <end position="82"/>
    </location>
</feature>
<keyword evidence="4 12" id="KW-0378">Hydrolase</keyword>
<dbReference type="EC" id="3.4.23.-" evidence="12"/>
<evidence type="ECO:0000256" key="10">
    <source>
        <dbReference type="ARBA" id="ARBA00053367"/>
    </source>
</evidence>
<comment type="similarity">
    <text evidence="1 12">Belongs to the peptidase A22A family.</text>
</comment>
<dbReference type="GO" id="GO:0042500">
    <property type="term" value="F:aspartic endopeptidase activity, intramembrane cleaving"/>
    <property type="evidence" value="ECO:0007669"/>
    <property type="project" value="InterPro"/>
</dbReference>
<keyword evidence="9 12" id="KW-0472">Membrane</keyword>
<dbReference type="OMA" id="NATCNQQ"/>
<dbReference type="GeneID" id="10500783"/>
<accession>F0ZJS7</accession>
<keyword evidence="8 12" id="KW-0333">Golgi apparatus</keyword>
<dbReference type="GO" id="GO:0106070">
    <property type="term" value="P:regulation of adenylate cyclase-activating G protein-coupled receptor signaling pathway"/>
    <property type="evidence" value="ECO:0007669"/>
    <property type="project" value="EnsemblProtists"/>
</dbReference>
<proteinExistence type="inferred from homology"/>
<dbReference type="Proteomes" id="UP000001064">
    <property type="component" value="Unassembled WGS sequence"/>
</dbReference>
<dbReference type="SMART" id="SM00730">
    <property type="entry name" value="PSN"/>
    <property type="match status" value="1"/>
</dbReference>
<keyword evidence="14" id="KW-1185">Reference proteome</keyword>
<evidence type="ECO:0000256" key="11">
    <source>
        <dbReference type="ARBA" id="ARBA00066080"/>
    </source>
</evidence>
<feature type="transmembrane region" description="Helical" evidence="12">
    <location>
        <begin position="89"/>
        <end position="117"/>
    </location>
</feature>
<reference evidence="14" key="1">
    <citation type="journal article" date="2011" name="Genome Biol.">
        <title>Comparative genomics of the social amoebae Dictyostelium discoideum and Dictyostelium purpureum.</title>
        <authorList>
            <consortium name="US DOE Joint Genome Institute (JGI-PGF)"/>
            <person name="Sucgang R."/>
            <person name="Kuo A."/>
            <person name="Tian X."/>
            <person name="Salerno W."/>
            <person name="Parikh A."/>
            <person name="Feasley C.L."/>
            <person name="Dalin E."/>
            <person name="Tu H."/>
            <person name="Huang E."/>
            <person name="Barry K."/>
            <person name="Lindquist E."/>
            <person name="Shapiro H."/>
            <person name="Bruce D."/>
            <person name="Schmutz J."/>
            <person name="Salamov A."/>
            <person name="Fey P."/>
            <person name="Gaudet P."/>
            <person name="Anjard C."/>
            <person name="Babu M.M."/>
            <person name="Basu S."/>
            <person name="Bushmanova Y."/>
            <person name="van der Wel H."/>
            <person name="Katoh-Kurasawa M."/>
            <person name="Dinh C."/>
            <person name="Coutinho P.M."/>
            <person name="Saito T."/>
            <person name="Elias M."/>
            <person name="Schaap P."/>
            <person name="Kay R.R."/>
            <person name="Henrissat B."/>
            <person name="Eichinger L."/>
            <person name="Rivero F."/>
            <person name="Putnam N.H."/>
            <person name="West C.M."/>
            <person name="Loomis W.F."/>
            <person name="Chisholm R.L."/>
            <person name="Shaulsky G."/>
            <person name="Strassmann J.E."/>
            <person name="Queller D.C."/>
            <person name="Kuspa A."/>
            <person name="Grigoriev I.V."/>
        </authorList>
    </citation>
    <scope>NUCLEOTIDE SEQUENCE [LARGE SCALE GENOMIC DNA]</scope>
    <source>
        <strain evidence="14">QSDP1</strain>
    </source>
</reference>
<keyword evidence="3 12" id="KW-0812">Transmembrane</keyword>
<dbReference type="GO" id="GO:0044671">
    <property type="term" value="P:sorocarp spore cell differentiation"/>
    <property type="evidence" value="ECO:0007669"/>
    <property type="project" value="EnsemblProtists"/>
</dbReference>
<keyword evidence="6 12" id="KW-0914">Notch signaling pathway</keyword>
<evidence type="ECO:0000256" key="7">
    <source>
        <dbReference type="ARBA" id="ARBA00022989"/>
    </source>
</evidence>
<comment type="function">
    <text evidence="10">Probable catalytic subunit of the gamma-secretase complex, an endoprotease complex that catalyzes the intramembrane cleavage of integral membrane proteins such as Notch receptors. Requires the other members of the gamma-secretase complex to have a protease activity.</text>
</comment>
<feature type="transmembrane region" description="Helical" evidence="12">
    <location>
        <begin position="152"/>
        <end position="168"/>
    </location>
</feature>
<dbReference type="KEGG" id="dpp:DICPUDRAFT_87693"/>
<dbReference type="GO" id="GO:0007219">
    <property type="term" value="P:Notch signaling pathway"/>
    <property type="evidence" value="ECO:0000318"/>
    <property type="project" value="GO_Central"/>
</dbReference>
<evidence type="ECO:0000256" key="3">
    <source>
        <dbReference type="ARBA" id="ARBA00022692"/>
    </source>
</evidence>
<sequence>MIINILYPVCVTMIIVVLAIRSISNFKNGSSTVTLTSSLDNSDGAGSSNAGGADTMVFDSLVNSLIFLAVIILSTTIMVVLYKFKMMKALYAWLMGTSILLLGVFGGFLFLVMLAYLNLGLDYITFVIVVWNFSVGGIVCIFWYAPKIMNQGYLISISVLLALFFSRLPDWTTWGILTVVSIYDIFAVLCPGGPLKILIETAQKRGEEIPAMVYNASVYVESNVDSQSESSQKRKQSIRLGLGDFVFYSVLIGKAASYEIITVFTVFISIITGLFLTLFLLAVFKKALPALPMSIILGIGVFFLTFKILIQYIYFLGSNQIFV</sequence>
<dbReference type="InParanoid" id="F0ZJS7"/>
<organism evidence="13 14">
    <name type="scientific">Dictyostelium purpureum</name>
    <name type="common">Slime mold</name>
    <dbReference type="NCBI Taxonomy" id="5786"/>
    <lineage>
        <taxon>Eukaryota</taxon>
        <taxon>Amoebozoa</taxon>
        <taxon>Evosea</taxon>
        <taxon>Eumycetozoa</taxon>
        <taxon>Dictyostelia</taxon>
        <taxon>Dictyosteliales</taxon>
        <taxon>Dictyosteliaceae</taxon>
        <taxon>Dictyostelium</taxon>
    </lineage>
</organism>
<dbReference type="PANTHER" id="PTHR10202">
    <property type="entry name" value="PRESENILIN"/>
    <property type="match status" value="1"/>
</dbReference>
<dbReference type="GO" id="GO:0004175">
    <property type="term" value="F:endopeptidase activity"/>
    <property type="evidence" value="ECO:0000318"/>
    <property type="project" value="GO_Central"/>
</dbReference>
<dbReference type="GO" id="GO:0006509">
    <property type="term" value="P:membrane protein ectodomain proteolysis"/>
    <property type="evidence" value="ECO:0000318"/>
    <property type="project" value="GO_Central"/>
</dbReference>
<dbReference type="EMBL" id="GL871047">
    <property type="protein sequence ID" value="EGC35776.1"/>
    <property type="molecule type" value="Genomic_DNA"/>
</dbReference>
<dbReference type="GO" id="GO:0000139">
    <property type="term" value="C:Golgi membrane"/>
    <property type="evidence" value="ECO:0007669"/>
    <property type="project" value="UniProtKB-SubCell"/>
</dbReference>
<dbReference type="OrthoDB" id="20287at2759"/>
<dbReference type="PANTHER" id="PTHR10202:SF21">
    <property type="entry name" value="PRESENILIN-A"/>
    <property type="match status" value="1"/>
</dbReference>
<protein>
    <recommendedName>
        <fullName evidence="12">Presenilin</fullName>
        <ecNumber evidence="12">3.4.23.-</ecNumber>
    </recommendedName>
</protein>